<dbReference type="AlphaFoldDB" id="A0A0F9JJR0"/>
<organism evidence="1">
    <name type="scientific">marine sediment metagenome</name>
    <dbReference type="NCBI Taxonomy" id="412755"/>
    <lineage>
        <taxon>unclassified sequences</taxon>
        <taxon>metagenomes</taxon>
        <taxon>ecological metagenomes</taxon>
    </lineage>
</organism>
<evidence type="ECO:0000313" key="1">
    <source>
        <dbReference type="EMBL" id="KKM69823.1"/>
    </source>
</evidence>
<dbReference type="InterPro" id="IPR011990">
    <property type="entry name" value="TPR-like_helical_dom_sf"/>
</dbReference>
<sequence>MDLYHNSLYTFETNPSISLCFLISSIETLAEKYIEVSEDWVDYSHLGFYNSLKKILKKVKDEKVRDEIFKEIGEKFLKAQFQVKSRFRKFLLDYANNEFRLLEDSLDKFFKEFTGEYYDLRSKYMHSGTDITIPHHKKPILFNRTKKGKLKTYDKGSKSDVRILPSFETFSRLIKGVIINFLDYLYINKNDDSDKQRYGPLDSRKRGVVEITPRDILTPGTALFGTQIHMKEQYLHQYENSKKLQNFKKNNEIDKVLAEYNRMKLKLEESQDYRRVVVLNIELAVYYIELGELKTAFSNLERANNVSEEQSIIDYHHIISYNFACCYYLLNDLEKASEFLSRVIGIQKFRGLAKNDKHLANLRENSDFNQLFEEKN</sequence>
<proteinExistence type="predicted"/>
<dbReference type="SUPFAM" id="SSF48452">
    <property type="entry name" value="TPR-like"/>
    <property type="match status" value="1"/>
</dbReference>
<evidence type="ECO:0008006" key="2">
    <source>
        <dbReference type="Google" id="ProtNLM"/>
    </source>
</evidence>
<name>A0A0F9JJR0_9ZZZZ</name>
<protein>
    <recommendedName>
        <fullName evidence="2">Apea-like HEPN domain-containing protein</fullName>
    </recommendedName>
</protein>
<dbReference type="Gene3D" id="1.25.40.10">
    <property type="entry name" value="Tetratricopeptide repeat domain"/>
    <property type="match status" value="1"/>
</dbReference>
<dbReference type="EMBL" id="LAZR01009924">
    <property type="protein sequence ID" value="KKM69823.1"/>
    <property type="molecule type" value="Genomic_DNA"/>
</dbReference>
<comment type="caution">
    <text evidence="1">The sequence shown here is derived from an EMBL/GenBank/DDBJ whole genome shotgun (WGS) entry which is preliminary data.</text>
</comment>
<reference evidence="1" key="1">
    <citation type="journal article" date="2015" name="Nature">
        <title>Complex archaea that bridge the gap between prokaryotes and eukaryotes.</title>
        <authorList>
            <person name="Spang A."/>
            <person name="Saw J.H."/>
            <person name="Jorgensen S.L."/>
            <person name="Zaremba-Niedzwiedzka K."/>
            <person name="Martijn J."/>
            <person name="Lind A.E."/>
            <person name="van Eijk R."/>
            <person name="Schleper C."/>
            <person name="Guy L."/>
            <person name="Ettema T.J."/>
        </authorList>
    </citation>
    <scope>NUCLEOTIDE SEQUENCE</scope>
</reference>
<dbReference type="NCBIfam" id="NF047558">
    <property type="entry name" value="TPR_END_plus"/>
    <property type="match status" value="1"/>
</dbReference>
<accession>A0A0F9JJR0</accession>
<gene>
    <name evidence="1" type="ORF">LCGC14_1446910</name>
</gene>